<dbReference type="Gene3D" id="2.170.130.10">
    <property type="entry name" value="TonB-dependent receptor, plug domain"/>
    <property type="match status" value="1"/>
</dbReference>
<keyword evidence="18" id="KW-0675">Receptor</keyword>
<dbReference type="PROSITE" id="PS51318">
    <property type="entry name" value="TAT"/>
    <property type="match status" value="1"/>
</dbReference>
<protein>
    <submittedName>
        <fullName evidence="18">TonB-dependent receptor</fullName>
    </submittedName>
</protein>
<dbReference type="RefSeq" id="WP_198577592.1">
    <property type="nucleotide sequence ID" value="NZ_JADWOX010000015.1"/>
</dbReference>
<evidence type="ECO:0000256" key="6">
    <source>
        <dbReference type="ARBA" id="ARBA00022729"/>
    </source>
</evidence>
<dbReference type="InterPro" id="IPR006311">
    <property type="entry name" value="TAT_signal"/>
</dbReference>
<dbReference type="Proteomes" id="UP000639859">
    <property type="component" value="Unassembled WGS sequence"/>
</dbReference>
<dbReference type="PROSITE" id="PS52016">
    <property type="entry name" value="TONB_DEPENDENT_REC_3"/>
    <property type="match status" value="1"/>
</dbReference>
<keyword evidence="6 15" id="KW-0732">Signal</keyword>
<evidence type="ECO:0000256" key="3">
    <source>
        <dbReference type="ARBA" id="ARBA00022452"/>
    </source>
</evidence>
<feature type="domain" description="TonB-dependent receptor plug" evidence="17">
    <location>
        <begin position="83"/>
        <end position="181"/>
    </location>
</feature>
<evidence type="ECO:0000256" key="13">
    <source>
        <dbReference type="RuleBase" id="RU003357"/>
    </source>
</evidence>
<evidence type="ECO:0000256" key="11">
    <source>
        <dbReference type="ARBA" id="ARBA00023237"/>
    </source>
</evidence>
<feature type="signal peptide" evidence="15">
    <location>
        <begin position="1"/>
        <end position="37"/>
    </location>
</feature>
<evidence type="ECO:0000256" key="4">
    <source>
        <dbReference type="ARBA" id="ARBA00022496"/>
    </source>
</evidence>
<evidence type="ECO:0000256" key="7">
    <source>
        <dbReference type="ARBA" id="ARBA00023004"/>
    </source>
</evidence>
<evidence type="ECO:0000256" key="1">
    <source>
        <dbReference type="ARBA" id="ARBA00004571"/>
    </source>
</evidence>
<evidence type="ECO:0000256" key="15">
    <source>
        <dbReference type="SAM" id="SignalP"/>
    </source>
</evidence>
<evidence type="ECO:0000256" key="8">
    <source>
        <dbReference type="ARBA" id="ARBA00023065"/>
    </source>
</evidence>
<keyword evidence="10 12" id="KW-0472">Membrane</keyword>
<feature type="chain" id="PRO_5046384453" evidence="15">
    <location>
        <begin position="38"/>
        <end position="781"/>
    </location>
</feature>
<comment type="caution">
    <text evidence="18">The sequence shown here is derived from an EMBL/GenBank/DDBJ whole genome shotgun (WGS) entry which is preliminary data.</text>
</comment>
<keyword evidence="19" id="KW-1185">Reference proteome</keyword>
<dbReference type="InterPro" id="IPR012910">
    <property type="entry name" value="Plug_dom"/>
</dbReference>
<reference evidence="18 19" key="1">
    <citation type="submission" date="2020-11" db="EMBL/GenBank/DDBJ databases">
        <title>genome sequence of strain KACC 18849.</title>
        <authorList>
            <person name="Gao J."/>
            <person name="Zhang X."/>
        </authorList>
    </citation>
    <scope>NUCLEOTIDE SEQUENCE [LARGE SCALE GENOMIC DNA]</scope>
    <source>
        <strain evidence="18 19">KACC 18849</strain>
    </source>
</reference>
<keyword evidence="9 13" id="KW-0798">TonB box</keyword>
<dbReference type="PANTHER" id="PTHR32552">
    <property type="entry name" value="FERRICHROME IRON RECEPTOR-RELATED"/>
    <property type="match status" value="1"/>
</dbReference>
<evidence type="ECO:0000313" key="19">
    <source>
        <dbReference type="Proteomes" id="UP000639859"/>
    </source>
</evidence>
<evidence type="ECO:0000313" key="18">
    <source>
        <dbReference type="EMBL" id="MBI1685683.1"/>
    </source>
</evidence>
<evidence type="ECO:0000259" key="17">
    <source>
        <dbReference type="Pfam" id="PF07715"/>
    </source>
</evidence>
<dbReference type="SUPFAM" id="SSF56935">
    <property type="entry name" value="Porins"/>
    <property type="match status" value="1"/>
</dbReference>
<evidence type="ECO:0000256" key="9">
    <source>
        <dbReference type="ARBA" id="ARBA00023077"/>
    </source>
</evidence>
<accession>A0ABS0T1C7</accession>
<dbReference type="InterPro" id="IPR000531">
    <property type="entry name" value="Beta-barrel_TonB"/>
</dbReference>
<evidence type="ECO:0000256" key="10">
    <source>
        <dbReference type="ARBA" id="ARBA00023136"/>
    </source>
</evidence>
<comment type="similarity">
    <text evidence="12 13">Belongs to the TonB-dependent receptor family.</text>
</comment>
<evidence type="ECO:0000256" key="14">
    <source>
        <dbReference type="SAM" id="MobiDB-lite"/>
    </source>
</evidence>
<evidence type="ECO:0000259" key="16">
    <source>
        <dbReference type="Pfam" id="PF00593"/>
    </source>
</evidence>
<sequence>MKKPSVAGVASVRRRALSATAVAGLAGLTLGAGVAHAAEADAAAPIATASAAAPATDATDVSGVDVNGKKQARPQSEKFTAPLLDTPKTVNIITTDALQQQAITSLADAFRTVPGITLESGEGGSPAGDRPRIRGMDSTSDIFVDGIRDAGGQSREVFALEQIEIVKGPSSAYSGRGSTGGSVNLVSKVARLGDSKAATLTLGDNATRRVAVDVNEQVTDGIALRLNALYHENEVNGRDYVHGDRWGAAASVGFGLNGPTRLTLDYYHLESSELPDYGIPYVPTTVGSVTYGKMLTGHDDKFYGLTSRDFRDTSADVSTLRFQQDLGGTWKFSTSTRYGRTTNAYVATNPDDTKRNVPNGYLFRSSKNRNTLTTTTANATTVTGEFNAGGFKHSVAIGTEMAQEQTHSQGYVISSPGVTSGTLVNGNLGCNASRLGAAYGYNCTTLDNPNANDPWIGTVTRSPTFTRTIVRTRAVFAFDTIELNEHWLVNLGVRHDDYTNKYLGGTISASGVTPTSSLRNESRFWNYQAGVVYKPVENASIYASYGSSSNPSGEGAGDTSSVAATTVNLDPEQNDSYELGAKWNLLDNRLNLTGAIFRTDKTNARVIDTDGSTQLVGQTRAQGVELGVGGQLTRAWSVTAGYTYTDSEVIDGGFTVTTIPATSTTPATTVATPSVNNGKMFPNTPKHAFSGWTSYNFGRAFTIGGGASYMSKRYANAANTYEVPSYWRYDAMASWNVNQNASLQLNLQNLTDERYALKPYSTHMVQIAEGRTALLTLNLKY</sequence>
<keyword evidence="5 12" id="KW-0812">Transmembrane</keyword>
<keyword evidence="7" id="KW-0408">Iron</keyword>
<keyword evidence="11 12" id="KW-0998">Cell outer membrane</keyword>
<comment type="subcellular location">
    <subcellularLocation>
        <location evidence="1 12">Cell outer membrane</location>
        <topology evidence="1 12">Multi-pass membrane protein</topology>
    </subcellularLocation>
</comment>
<keyword evidence="2 12" id="KW-0813">Transport</keyword>
<name>A0ABS0T1C7_9CAUL</name>
<evidence type="ECO:0000256" key="12">
    <source>
        <dbReference type="PROSITE-ProRule" id="PRU01360"/>
    </source>
</evidence>
<keyword evidence="4" id="KW-0410">Iron transport</keyword>
<organism evidence="18 19">
    <name type="scientific">Caulobacter hibisci</name>
    <dbReference type="NCBI Taxonomy" id="2035993"/>
    <lineage>
        <taxon>Bacteria</taxon>
        <taxon>Pseudomonadati</taxon>
        <taxon>Pseudomonadota</taxon>
        <taxon>Alphaproteobacteria</taxon>
        <taxon>Caulobacterales</taxon>
        <taxon>Caulobacteraceae</taxon>
        <taxon>Caulobacter</taxon>
    </lineage>
</organism>
<dbReference type="EMBL" id="JADWOX010000015">
    <property type="protein sequence ID" value="MBI1685683.1"/>
    <property type="molecule type" value="Genomic_DNA"/>
</dbReference>
<keyword evidence="8" id="KW-0406">Ion transport</keyword>
<dbReference type="CDD" id="cd01347">
    <property type="entry name" value="ligand_gated_channel"/>
    <property type="match status" value="1"/>
</dbReference>
<dbReference type="InterPro" id="IPR037066">
    <property type="entry name" value="Plug_dom_sf"/>
</dbReference>
<evidence type="ECO:0000256" key="2">
    <source>
        <dbReference type="ARBA" id="ARBA00022448"/>
    </source>
</evidence>
<evidence type="ECO:0000256" key="5">
    <source>
        <dbReference type="ARBA" id="ARBA00022692"/>
    </source>
</evidence>
<dbReference type="PANTHER" id="PTHR32552:SF89">
    <property type="entry name" value="CATECHOLATE SIDEROPHORE RECEPTOR FIU"/>
    <property type="match status" value="1"/>
</dbReference>
<dbReference type="Pfam" id="PF00593">
    <property type="entry name" value="TonB_dep_Rec_b-barrel"/>
    <property type="match status" value="1"/>
</dbReference>
<dbReference type="InterPro" id="IPR039426">
    <property type="entry name" value="TonB-dep_rcpt-like"/>
</dbReference>
<dbReference type="InterPro" id="IPR036942">
    <property type="entry name" value="Beta-barrel_TonB_sf"/>
</dbReference>
<keyword evidence="3 12" id="KW-1134">Transmembrane beta strand</keyword>
<gene>
    <name evidence="18" type="ORF">I4Q42_18610</name>
</gene>
<feature type="region of interest" description="Disordered" evidence="14">
    <location>
        <begin position="52"/>
        <end position="81"/>
    </location>
</feature>
<dbReference type="Pfam" id="PF07715">
    <property type="entry name" value="Plug"/>
    <property type="match status" value="1"/>
</dbReference>
<dbReference type="Gene3D" id="2.40.170.20">
    <property type="entry name" value="TonB-dependent receptor, beta-barrel domain"/>
    <property type="match status" value="1"/>
</dbReference>
<feature type="domain" description="TonB-dependent receptor-like beta-barrel" evidence="16">
    <location>
        <begin position="257"/>
        <end position="750"/>
    </location>
</feature>
<proteinExistence type="inferred from homology"/>